<name>A0A0D9WU31_9ORYZ</name>
<dbReference type="Gene3D" id="3.80.10.10">
    <property type="entry name" value="Ribonuclease Inhibitor"/>
    <property type="match status" value="1"/>
</dbReference>
<organism evidence="3 4">
    <name type="scientific">Leersia perrieri</name>
    <dbReference type="NCBI Taxonomy" id="77586"/>
    <lineage>
        <taxon>Eukaryota</taxon>
        <taxon>Viridiplantae</taxon>
        <taxon>Streptophyta</taxon>
        <taxon>Embryophyta</taxon>
        <taxon>Tracheophyta</taxon>
        <taxon>Spermatophyta</taxon>
        <taxon>Magnoliopsida</taxon>
        <taxon>Liliopsida</taxon>
        <taxon>Poales</taxon>
        <taxon>Poaceae</taxon>
        <taxon>BOP clade</taxon>
        <taxon>Oryzoideae</taxon>
        <taxon>Oryzeae</taxon>
        <taxon>Oryzinae</taxon>
        <taxon>Leersia</taxon>
    </lineage>
</organism>
<dbReference type="Gramene" id="LPERR06G22790.1">
    <property type="protein sequence ID" value="LPERR06G22790.1"/>
    <property type="gene ID" value="LPERR06G22790"/>
</dbReference>
<proteinExistence type="predicted"/>
<dbReference type="Pfam" id="PF23622">
    <property type="entry name" value="LRR_At1g61320_AtMIF1"/>
    <property type="match status" value="1"/>
</dbReference>
<evidence type="ECO:0000313" key="3">
    <source>
        <dbReference type="EnsemblPlants" id="LPERR06G22790.1"/>
    </source>
</evidence>
<reference evidence="4" key="2">
    <citation type="submission" date="2013-12" db="EMBL/GenBank/DDBJ databases">
        <authorList>
            <person name="Yu Y."/>
            <person name="Lee S."/>
            <person name="de Baynast K."/>
            <person name="Wissotski M."/>
            <person name="Liu L."/>
            <person name="Talag J."/>
            <person name="Goicoechea J."/>
            <person name="Angelova A."/>
            <person name="Jetty R."/>
            <person name="Kudrna D."/>
            <person name="Golser W."/>
            <person name="Rivera L."/>
            <person name="Zhang J."/>
            <person name="Wing R."/>
        </authorList>
    </citation>
    <scope>NUCLEOTIDE SEQUENCE</scope>
</reference>
<dbReference type="InterPro" id="IPR032675">
    <property type="entry name" value="LRR_dom_sf"/>
</dbReference>
<dbReference type="EnsemblPlants" id="LPERR06G22790.1">
    <property type="protein sequence ID" value="LPERR06G22790.1"/>
    <property type="gene ID" value="LPERR06G22790"/>
</dbReference>
<sequence length="445" mass="50867">MENAMVTKRRRLEHQQSLTDGSSFPMEDLPERLQVQVLCQETGKNSGHGILIYALMAAKTGPTDKDSVKVERAMFVETGDSIIQQHSGIWLNKFSIRCNLRKDSDILDRWICFATASKAKVIDMNLWASRNRVRPAKDIYSFPLETFGAQDRPFIQYLFLTNVSKPHSDMCGFTKLRSLHLHCVQIIGDLSGLLLNCSSLVDLEVIECLGMVGLDIPHQLNKLRHLLISNTSIQMLELHVPVLSHFGYKGTTIPIVLHGCSKLQKATLSFAQTWREEDKNKILGHMHTLTPRATSIFMNLRHMTYEVLIFTRVPNSHSAILQLAQYLAFAPQLETFELHMLYQVADDDDDHLWHGEAASYPMPRHDHLKTVYMSGFRCYRPQVELLCCILEMGAALENVIIEPMMKIPFNFDLINLCIPEKICEWAHRTSQRFGKAITIVQPHDR</sequence>
<dbReference type="Proteomes" id="UP000032180">
    <property type="component" value="Chromosome 6"/>
</dbReference>
<dbReference type="PANTHER" id="PTHR34145:SF46">
    <property type="entry name" value="OS06G0716467 PROTEIN"/>
    <property type="match status" value="1"/>
</dbReference>
<protein>
    <recommendedName>
        <fullName evidence="2">At1g61320/AtMIF1 LRR domain-containing protein</fullName>
    </recommendedName>
</protein>
<dbReference type="AlphaFoldDB" id="A0A0D9WU31"/>
<dbReference type="PANTHER" id="PTHR34145">
    <property type="entry name" value="OS02G0105600 PROTEIN"/>
    <property type="match status" value="1"/>
</dbReference>
<keyword evidence="4" id="KW-1185">Reference proteome</keyword>
<dbReference type="STRING" id="77586.A0A0D9WU31"/>
<evidence type="ECO:0000259" key="2">
    <source>
        <dbReference type="Pfam" id="PF23622"/>
    </source>
</evidence>
<dbReference type="HOGENOM" id="CLU_010721_3_1_1"/>
<dbReference type="eggNOG" id="ENOG502RRQ4">
    <property type="taxonomic scope" value="Eukaryota"/>
</dbReference>
<feature type="region of interest" description="Disordered" evidence="1">
    <location>
        <begin position="1"/>
        <end position="23"/>
    </location>
</feature>
<reference evidence="3 4" key="1">
    <citation type="submission" date="2012-08" db="EMBL/GenBank/DDBJ databases">
        <title>Oryza genome evolution.</title>
        <authorList>
            <person name="Wing R.A."/>
        </authorList>
    </citation>
    <scope>NUCLEOTIDE SEQUENCE</scope>
</reference>
<dbReference type="SUPFAM" id="SSF52058">
    <property type="entry name" value="L domain-like"/>
    <property type="match status" value="1"/>
</dbReference>
<feature type="domain" description="At1g61320/AtMIF1 LRR" evidence="2">
    <location>
        <begin position="82"/>
        <end position="406"/>
    </location>
</feature>
<accession>A0A0D9WU31</accession>
<dbReference type="InterPro" id="IPR055357">
    <property type="entry name" value="LRR_At1g61320_AtMIF1"/>
</dbReference>
<evidence type="ECO:0000313" key="4">
    <source>
        <dbReference type="Proteomes" id="UP000032180"/>
    </source>
</evidence>
<evidence type="ECO:0000256" key="1">
    <source>
        <dbReference type="SAM" id="MobiDB-lite"/>
    </source>
</evidence>
<dbReference type="InterPro" id="IPR053772">
    <property type="entry name" value="At1g61320/At1g61330-like"/>
</dbReference>
<reference evidence="3" key="3">
    <citation type="submission" date="2015-04" db="UniProtKB">
        <authorList>
            <consortium name="EnsemblPlants"/>
        </authorList>
    </citation>
    <scope>IDENTIFICATION</scope>
</reference>